<keyword evidence="1" id="KW-1133">Transmembrane helix</keyword>
<accession>A0A0P1FPR7</accession>
<dbReference type="STRING" id="266809.PM03_02350"/>
<dbReference type="AlphaFoldDB" id="A0A0P1FPR7"/>
<proteinExistence type="predicted"/>
<dbReference type="EMBL" id="CYRX01000033">
    <property type="protein sequence ID" value="CUH62083.1"/>
    <property type="molecule type" value="Genomic_DNA"/>
</dbReference>
<gene>
    <name evidence="2" type="ORF">THS5294_03397</name>
</gene>
<evidence type="ECO:0000313" key="3">
    <source>
        <dbReference type="Proteomes" id="UP000051298"/>
    </source>
</evidence>
<dbReference type="Proteomes" id="UP000051298">
    <property type="component" value="Unassembled WGS sequence"/>
</dbReference>
<feature type="transmembrane region" description="Helical" evidence="1">
    <location>
        <begin position="6"/>
        <end position="26"/>
    </location>
</feature>
<keyword evidence="1" id="KW-0472">Membrane</keyword>
<organism evidence="2 3">
    <name type="scientific">Thalassobacter stenotrophicus</name>
    <dbReference type="NCBI Taxonomy" id="266809"/>
    <lineage>
        <taxon>Bacteria</taxon>
        <taxon>Pseudomonadati</taxon>
        <taxon>Pseudomonadota</taxon>
        <taxon>Alphaproteobacteria</taxon>
        <taxon>Rhodobacterales</taxon>
        <taxon>Roseobacteraceae</taxon>
        <taxon>Thalassobacter</taxon>
    </lineage>
</organism>
<keyword evidence="1" id="KW-0812">Transmembrane</keyword>
<evidence type="ECO:0000313" key="2">
    <source>
        <dbReference type="EMBL" id="CUH62083.1"/>
    </source>
</evidence>
<reference evidence="2 3" key="1">
    <citation type="submission" date="2015-09" db="EMBL/GenBank/DDBJ databases">
        <authorList>
            <consortium name="Swine Surveillance"/>
        </authorList>
    </citation>
    <scope>NUCLEOTIDE SEQUENCE [LARGE SCALE GENOMIC DNA]</scope>
    <source>
        <strain evidence="2 3">CECT 5294</strain>
    </source>
</reference>
<evidence type="ECO:0000256" key="1">
    <source>
        <dbReference type="SAM" id="Phobius"/>
    </source>
</evidence>
<name>A0A0P1FPR7_9RHOB</name>
<dbReference type="RefSeq" id="WP_058124612.1">
    <property type="nucleotide sequence ID" value="NZ_CYRX01000033.1"/>
</dbReference>
<sequence>MIWELIAMLASGAAVAGVVMLVRVIVGNVIPRWVTPTAAALAMVAFSINAEYSWYPRNLNAMPAGFVEVNNQQSSAWYRPWTLARPYVHTFMAVDRDTILTNPAMESAKLATVYVFTRDAPLFAMPVVFDCAGKRRADLPDGADLPAESDWRALADDDPFLPIVCQG</sequence>
<dbReference type="eggNOG" id="ENOG5032P1D">
    <property type="taxonomic scope" value="Bacteria"/>
</dbReference>
<protein>
    <submittedName>
        <fullName evidence="2">Uncharacterized protein</fullName>
    </submittedName>
</protein>